<comment type="catalytic activity">
    <reaction evidence="1 10">
        <text>Transfers a segment of a (1-&gt;4)-alpha-D-glucan to a new position in an acceptor, which may be glucose or a (1-&gt;4)-alpha-D-glucan.</text>
        <dbReference type="EC" id="2.4.1.25"/>
    </reaction>
</comment>
<evidence type="ECO:0000256" key="6">
    <source>
        <dbReference type="ARBA" id="ARBA00022679"/>
    </source>
</evidence>
<keyword evidence="6 10" id="KW-0808">Transferase</keyword>
<dbReference type="NCBIfam" id="TIGR00217">
    <property type="entry name" value="malQ"/>
    <property type="match status" value="1"/>
</dbReference>
<dbReference type="AlphaFoldDB" id="A0A9X3F466"/>
<keyword evidence="5 10" id="KW-0328">Glycosyltransferase</keyword>
<keyword evidence="12" id="KW-1185">Reference proteome</keyword>
<dbReference type="Pfam" id="PF02446">
    <property type="entry name" value="Glyco_hydro_77"/>
    <property type="match status" value="1"/>
</dbReference>
<proteinExistence type="inferred from homology"/>
<dbReference type="InterPro" id="IPR017853">
    <property type="entry name" value="GH"/>
</dbReference>
<dbReference type="InterPro" id="IPR003385">
    <property type="entry name" value="Glyco_hydro_77"/>
</dbReference>
<comment type="similarity">
    <text evidence="2 10">Belongs to the disproportionating enzyme family.</text>
</comment>
<evidence type="ECO:0000256" key="1">
    <source>
        <dbReference type="ARBA" id="ARBA00000439"/>
    </source>
</evidence>
<dbReference type="NCBIfam" id="NF011080">
    <property type="entry name" value="PRK14508.1-3"/>
    <property type="match status" value="1"/>
</dbReference>
<dbReference type="SUPFAM" id="SSF51445">
    <property type="entry name" value="(Trans)glycosidases"/>
    <property type="match status" value="1"/>
</dbReference>
<dbReference type="PANTHER" id="PTHR32438">
    <property type="entry name" value="4-ALPHA-GLUCANOTRANSFERASE DPE1, CHLOROPLASTIC/AMYLOPLASTIC"/>
    <property type="match status" value="1"/>
</dbReference>
<name>A0A9X3F466_9BACT</name>
<accession>A0A9X3F466</accession>
<dbReference type="GO" id="GO:0005975">
    <property type="term" value="P:carbohydrate metabolic process"/>
    <property type="evidence" value="ECO:0007669"/>
    <property type="project" value="InterPro"/>
</dbReference>
<evidence type="ECO:0000313" key="12">
    <source>
        <dbReference type="Proteomes" id="UP001145087"/>
    </source>
</evidence>
<dbReference type="Proteomes" id="UP001145087">
    <property type="component" value="Unassembled WGS sequence"/>
</dbReference>
<dbReference type="GO" id="GO:0004134">
    <property type="term" value="F:4-alpha-glucanotransferase activity"/>
    <property type="evidence" value="ECO:0007669"/>
    <property type="project" value="UniProtKB-EC"/>
</dbReference>
<evidence type="ECO:0000256" key="7">
    <source>
        <dbReference type="ARBA" id="ARBA00023277"/>
    </source>
</evidence>
<evidence type="ECO:0000256" key="3">
    <source>
        <dbReference type="ARBA" id="ARBA00012560"/>
    </source>
</evidence>
<dbReference type="EC" id="2.4.1.25" evidence="3 10"/>
<sequence length="494" mass="57504">MSNRKSGILLHITSLPGREGIGTLGKEAKRFVDFLTETGQKLWQILPLGPVGSGNSPYQCFSAFAGNPMLIDLELLVEQGLLSEGNLEQIAKFSKKQVDFEKIAGWKYPVLKKAFKRFQEELFEGFRNEYYHFLDEHGWWLNDYALFMAAKEKYGDIIWSDWDDDLKYRRETGLQQVGKELANEVDFQRFVQFLFFMQWHSLKRYANENNVKIVGDVPLYVSGDSSDIWSNTDIFLLDEKLEPTQIGGVPPDYFSETGQLWGNPVFDWPRLKERNYDWWMARLHFNLNMFDLVRIDHFRGLESYWSVPVEEETAMNGKWVPAYGYEMLSLIKSQIGYLPFIAEDLGIITTEVDRLREHFDLPGMKVLQFAFTTDAANKDLPHNYEKKFVVYTGTHDNNTTLGWIDEVEEDEKDLLWKYVSGTDKKMLEQVVEMAIASVAETAIVPMQDILELDTNSRMNTPGTATGNWGWRFDWKQLKMGQKTFLKELTEKYNR</sequence>
<comment type="caution">
    <text evidence="11">The sequence shown here is derived from an EMBL/GenBank/DDBJ whole genome shotgun (WGS) entry which is preliminary data.</text>
</comment>
<dbReference type="EMBL" id="JAPOHD010000013">
    <property type="protein sequence ID" value="MCY1720100.1"/>
    <property type="molecule type" value="Genomic_DNA"/>
</dbReference>
<keyword evidence="7 10" id="KW-0119">Carbohydrate metabolism</keyword>
<evidence type="ECO:0000256" key="8">
    <source>
        <dbReference type="ARBA" id="ARBA00031423"/>
    </source>
</evidence>
<evidence type="ECO:0000256" key="2">
    <source>
        <dbReference type="ARBA" id="ARBA00005684"/>
    </source>
</evidence>
<dbReference type="NCBIfam" id="NF011079">
    <property type="entry name" value="PRK14508.1-2"/>
    <property type="match status" value="1"/>
</dbReference>
<protein>
    <recommendedName>
        <fullName evidence="4 10">4-alpha-glucanotransferase</fullName>
        <ecNumber evidence="3 10">2.4.1.25</ecNumber>
    </recommendedName>
    <alternativeName>
        <fullName evidence="8 10">Amylomaltase</fullName>
    </alternativeName>
    <alternativeName>
        <fullName evidence="9 10">Disproportionating enzyme</fullName>
    </alternativeName>
</protein>
<dbReference type="Gene3D" id="3.20.20.80">
    <property type="entry name" value="Glycosidases"/>
    <property type="match status" value="1"/>
</dbReference>
<organism evidence="11 12">
    <name type="scientific">Draconibacterium aestuarii</name>
    <dbReference type="NCBI Taxonomy" id="2998507"/>
    <lineage>
        <taxon>Bacteria</taxon>
        <taxon>Pseudomonadati</taxon>
        <taxon>Bacteroidota</taxon>
        <taxon>Bacteroidia</taxon>
        <taxon>Marinilabiliales</taxon>
        <taxon>Prolixibacteraceae</taxon>
        <taxon>Draconibacterium</taxon>
    </lineage>
</organism>
<evidence type="ECO:0000256" key="5">
    <source>
        <dbReference type="ARBA" id="ARBA00022676"/>
    </source>
</evidence>
<dbReference type="RefSeq" id="WP_343332434.1">
    <property type="nucleotide sequence ID" value="NZ_JAPOHD010000013.1"/>
</dbReference>
<evidence type="ECO:0000313" key="11">
    <source>
        <dbReference type="EMBL" id="MCY1720100.1"/>
    </source>
</evidence>
<evidence type="ECO:0000256" key="10">
    <source>
        <dbReference type="RuleBase" id="RU361207"/>
    </source>
</evidence>
<dbReference type="PANTHER" id="PTHR32438:SF5">
    <property type="entry name" value="4-ALPHA-GLUCANOTRANSFERASE DPE1, CHLOROPLASTIC_AMYLOPLASTIC"/>
    <property type="match status" value="1"/>
</dbReference>
<gene>
    <name evidence="11" type="primary">malQ</name>
    <name evidence="11" type="ORF">OU798_07085</name>
</gene>
<reference evidence="11" key="1">
    <citation type="submission" date="2022-11" db="EMBL/GenBank/DDBJ databases">
        <title>Marilongibacter aestuarii gen. nov., sp. nov., isolated from tidal flat sediment.</title>
        <authorList>
            <person name="Jiayan W."/>
        </authorList>
    </citation>
    <scope>NUCLEOTIDE SEQUENCE</scope>
    <source>
        <strain evidence="11">Z1-6</strain>
    </source>
</reference>
<evidence type="ECO:0000256" key="4">
    <source>
        <dbReference type="ARBA" id="ARBA00020295"/>
    </source>
</evidence>
<evidence type="ECO:0000256" key="9">
    <source>
        <dbReference type="ARBA" id="ARBA00031501"/>
    </source>
</evidence>